<evidence type="ECO:0000313" key="3">
    <source>
        <dbReference type="Proteomes" id="UP000057820"/>
    </source>
</evidence>
<name>A0A0H5NPI0_NOCFR</name>
<dbReference type="Pfam" id="PF13481">
    <property type="entry name" value="AAA_25"/>
    <property type="match status" value="1"/>
</dbReference>
<gene>
    <name evidence="2" type="ORF">ERS450000_02590</name>
</gene>
<dbReference type="AlphaFoldDB" id="A0A0H5NPI0"/>
<evidence type="ECO:0000256" key="1">
    <source>
        <dbReference type="SAM" id="MobiDB-lite"/>
    </source>
</evidence>
<dbReference type="EMBL" id="LN868938">
    <property type="protein sequence ID" value="CRY77785.1"/>
    <property type="molecule type" value="Genomic_DNA"/>
</dbReference>
<dbReference type="KEGG" id="nfr:ERS450000_02590"/>
<protein>
    <submittedName>
        <fullName evidence="2">Uncharacterized protein</fullName>
    </submittedName>
</protein>
<dbReference type="SUPFAM" id="SSF52540">
    <property type="entry name" value="P-loop containing nucleoside triphosphate hydrolases"/>
    <property type="match status" value="1"/>
</dbReference>
<feature type="compositionally biased region" description="Basic and acidic residues" evidence="1">
    <location>
        <begin position="291"/>
        <end position="306"/>
    </location>
</feature>
<evidence type="ECO:0000313" key="2">
    <source>
        <dbReference type="EMBL" id="CRY77785.1"/>
    </source>
</evidence>
<accession>A0A0H5NPI0</accession>
<dbReference type="InterPro" id="IPR027417">
    <property type="entry name" value="P-loop_NTPase"/>
</dbReference>
<sequence>MDYGRYFDVAALLDGTLPEPPQPVYGTRTDARALFYAGEVNALFGDPESGKTWVALTAAREVLSEHGHGRVLVIDLDHNGAVATVSRLLALGTGPSVLADRERFLYVEPDSRTHLLAIIADMHLWAPDVVVLDSLGELLPLFGSSSNSADEYTTANSAVLKPLSKTGAAVLVIDHLAKGAESRKLGPGGTTAKRRAIGGVSLRATVQEAFTPGKGGSAWLTVNKDRHGGVRQHCPVGREPVAGRFELRPHAADGLLEAVIHAPREGDQPPSFDILGQFNSGGNLAGDVVELSKLDPPPRSKRDVQERMGWGSDRAYKALKAWREQDGES</sequence>
<proteinExistence type="predicted"/>
<organism evidence="2 3">
    <name type="scientific">Nocardia farcinica</name>
    <dbReference type="NCBI Taxonomy" id="37329"/>
    <lineage>
        <taxon>Bacteria</taxon>
        <taxon>Bacillati</taxon>
        <taxon>Actinomycetota</taxon>
        <taxon>Actinomycetes</taxon>
        <taxon>Mycobacteriales</taxon>
        <taxon>Nocardiaceae</taxon>
        <taxon>Nocardia</taxon>
    </lineage>
</organism>
<dbReference type="Gene3D" id="3.40.50.300">
    <property type="entry name" value="P-loop containing nucleotide triphosphate hydrolases"/>
    <property type="match status" value="1"/>
</dbReference>
<reference evidence="3" key="1">
    <citation type="submission" date="2015-03" db="EMBL/GenBank/DDBJ databases">
        <authorList>
            <consortium name="Pathogen Informatics"/>
        </authorList>
    </citation>
    <scope>NUCLEOTIDE SEQUENCE [LARGE SCALE GENOMIC DNA]</scope>
    <source>
        <strain evidence="3">NCTC11134</strain>
    </source>
</reference>
<feature type="region of interest" description="Disordered" evidence="1">
    <location>
        <begin position="291"/>
        <end position="310"/>
    </location>
</feature>
<dbReference type="Proteomes" id="UP000057820">
    <property type="component" value="Chromosome 1"/>
</dbReference>
<dbReference type="RefSeq" id="WP_060592725.1">
    <property type="nucleotide sequence ID" value="NZ_CP031418.1"/>
</dbReference>